<dbReference type="Proteomes" id="UP001524501">
    <property type="component" value="Unassembled WGS sequence"/>
</dbReference>
<dbReference type="InterPro" id="IPR023214">
    <property type="entry name" value="HAD_sf"/>
</dbReference>
<name>A0ABT1QJB8_9NOCA</name>
<dbReference type="RefSeq" id="WP_255971487.1">
    <property type="nucleotide sequence ID" value="NZ_JANFQF010000016.1"/>
</dbReference>
<dbReference type="EMBL" id="JANFQF010000016">
    <property type="protein sequence ID" value="MCQ4121197.1"/>
    <property type="molecule type" value="Genomic_DNA"/>
</dbReference>
<evidence type="ECO:0000313" key="1">
    <source>
        <dbReference type="EMBL" id="MCQ4121197.1"/>
    </source>
</evidence>
<proteinExistence type="predicted"/>
<dbReference type="InterPro" id="IPR036412">
    <property type="entry name" value="HAD-like_sf"/>
</dbReference>
<accession>A0ABT1QJB8</accession>
<keyword evidence="2" id="KW-1185">Reference proteome</keyword>
<reference evidence="1 2" key="1">
    <citation type="submission" date="2022-07" db="EMBL/GenBank/DDBJ databases">
        <title>Degradation activity of malathion, p-nitrophenol and potential low-temperature adaptation strategy of Rhodococcus sp. FXJ9.536.</title>
        <authorList>
            <person name="Huang J."/>
            <person name="Huang Y."/>
        </authorList>
    </citation>
    <scope>NUCLEOTIDE SEQUENCE [LARGE SCALE GENOMIC DNA]</scope>
    <source>
        <strain evidence="1 2">FXJ9.536</strain>
    </source>
</reference>
<keyword evidence="1" id="KW-0378">Hydrolase</keyword>
<dbReference type="Gene3D" id="3.40.50.1000">
    <property type="entry name" value="HAD superfamily/HAD-like"/>
    <property type="match status" value="1"/>
</dbReference>
<organism evidence="1 2">
    <name type="scientific">Rhodococcus tibetensis</name>
    <dbReference type="NCBI Taxonomy" id="2965064"/>
    <lineage>
        <taxon>Bacteria</taxon>
        <taxon>Bacillati</taxon>
        <taxon>Actinomycetota</taxon>
        <taxon>Actinomycetes</taxon>
        <taxon>Mycobacteriales</taxon>
        <taxon>Nocardiaceae</taxon>
        <taxon>Rhodococcus</taxon>
    </lineage>
</organism>
<comment type="caution">
    <text evidence="1">The sequence shown here is derived from an EMBL/GenBank/DDBJ whole genome shotgun (WGS) entry which is preliminary data.</text>
</comment>
<evidence type="ECO:0000313" key="2">
    <source>
        <dbReference type="Proteomes" id="UP001524501"/>
    </source>
</evidence>
<dbReference type="SUPFAM" id="SSF56784">
    <property type="entry name" value="HAD-like"/>
    <property type="match status" value="1"/>
</dbReference>
<dbReference type="GO" id="GO:0016787">
    <property type="term" value="F:hydrolase activity"/>
    <property type="evidence" value="ECO:0007669"/>
    <property type="project" value="UniProtKB-KW"/>
</dbReference>
<gene>
    <name evidence="1" type="ORF">NOF53_18845</name>
</gene>
<protein>
    <submittedName>
        <fullName evidence="1">HAD family hydrolase</fullName>
    </submittedName>
</protein>
<sequence>MTRRDMSRDGTSSDRTALIATDLDRTMIYSRNAMELGTAESDVASSPGPEDVLCVEVYEGKPLSYVTSAAEAMLRMLTASAVVVPTTTRTIAQFQRIELPGAPWRYAITTNGGNILVDGFPDKRWRTGVDTALADGGASLEEIGSELGRRIDDSWVRTFRVADELFSYLVVDPEAMPSGFVEEWNGWCADRGWGASRQGRKIYTMPNAVCKSLAVAEVRSRLIDDGVLPPDAPVLAAGDGALDANMLSAADAAIRPRHGELELANWQHPTLSITESSGIAAGEEILRWMSARVAHGAAVTPVTSLL</sequence>